<proteinExistence type="predicted"/>
<dbReference type="Gene3D" id="3.10.10.10">
    <property type="entry name" value="HIV Type 1 Reverse Transcriptase, subunit A, domain 1"/>
    <property type="match status" value="1"/>
</dbReference>
<feature type="transmembrane region" description="Helical" evidence="15">
    <location>
        <begin position="1100"/>
        <end position="1123"/>
    </location>
</feature>
<accession>A0A5S6QQS5</accession>
<feature type="compositionally biased region" description="Basic and acidic residues" evidence="14">
    <location>
        <begin position="1324"/>
        <end position="1335"/>
    </location>
</feature>
<evidence type="ECO:0000256" key="2">
    <source>
        <dbReference type="ARBA" id="ARBA00022614"/>
    </source>
</evidence>
<evidence type="ECO:0000256" key="5">
    <source>
        <dbReference type="ARBA" id="ARBA00022695"/>
    </source>
</evidence>
<dbReference type="FunFam" id="3.30.70.270:FF:000020">
    <property type="entry name" value="Transposon Tf2-6 polyprotein-like Protein"/>
    <property type="match status" value="1"/>
</dbReference>
<dbReference type="Gene3D" id="3.80.10.10">
    <property type="entry name" value="Ribonuclease Inhibitor"/>
    <property type="match status" value="3"/>
</dbReference>
<keyword evidence="15" id="KW-1133">Transmembrane helix</keyword>
<feature type="compositionally biased region" description="Basic and acidic residues" evidence="14">
    <location>
        <begin position="190"/>
        <end position="200"/>
    </location>
</feature>
<dbReference type="Pfam" id="PF00078">
    <property type="entry name" value="RVT_1"/>
    <property type="match status" value="1"/>
</dbReference>
<evidence type="ECO:0000256" key="15">
    <source>
        <dbReference type="SAM" id="Phobius"/>
    </source>
</evidence>
<dbReference type="SMART" id="SM00369">
    <property type="entry name" value="LRR_TYP"/>
    <property type="match status" value="6"/>
</dbReference>
<dbReference type="EC" id="2.7.7.49" evidence="1"/>
<evidence type="ECO:0000256" key="14">
    <source>
        <dbReference type="SAM" id="MobiDB-lite"/>
    </source>
</evidence>
<dbReference type="PROSITE" id="PS00141">
    <property type="entry name" value="ASP_PROTEASE"/>
    <property type="match status" value="1"/>
</dbReference>
<dbReference type="GO" id="GO:0006508">
    <property type="term" value="P:proteolysis"/>
    <property type="evidence" value="ECO:0007669"/>
    <property type="project" value="UniProtKB-KW"/>
</dbReference>
<keyword evidence="15" id="KW-0472">Membrane</keyword>
<dbReference type="InterPro" id="IPR001611">
    <property type="entry name" value="Leu-rich_rpt"/>
</dbReference>
<dbReference type="InterPro" id="IPR003591">
    <property type="entry name" value="Leu-rich_rpt_typical-subtyp"/>
</dbReference>
<dbReference type="InterPro" id="IPR055469">
    <property type="entry name" value="DUF7041"/>
</dbReference>
<keyword evidence="6" id="KW-0540">Nuclease</keyword>
<dbReference type="Proteomes" id="UP000046395">
    <property type="component" value="Unassembled WGS sequence"/>
</dbReference>
<dbReference type="GO" id="GO:0004190">
    <property type="term" value="F:aspartic-type endopeptidase activity"/>
    <property type="evidence" value="ECO:0007669"/>
    <property type="project" value="InterPro"/>
</dbReference>
<evidence type="ECO:0000256" key="9">
    <source>
        <dbReference type="ARBA" id="ARBA00022801"/>
    </source>
</evidence>
<evidence type="ECO:0000256" key="10">
    <source>
        <dbReference type="ARBA" id="ARBA00022842"/>
    </source>
</evidence>
<feature type="compositionally biased region" description="Polar residues" evidence="14">
    <location>
        <begin position="171"/>
        <end position="180"/>
    </location>
</feature>
<keyword evidence="10" id="KW-0460">Magnesium</keyword>
<keyword evidence="15" id="KW-0812">Transmembrane</keyword>
<dbReference type="InterPro" id="IPR000477">
    <property type="entry name" value="RT_dom"/>
</dbReference>
<dbReference type="PROSITE" id="PS50878">
    <property type="entry name" value="RT_POL"/>
    <property type="match status" value="1"/>
</dbReference>
<dbReference type="InterPro" id="IPR050951">
    <property type="entry name" value="Retrovirus_Pol_polyprotein"/>
</dbReference>
<dbReference type="Pfam" id="PF23055">
    <property type="entry name" value="DUF7041"/>
    <property type="match status" value="1"/>
</dbReference>
<evidence type="ECO:0000256" key="8">
    <source>
        <dbReference type="ARBA" id="ARBA00022759"/>
    </source>
</evidence>
<evidence type="ECO:0000256" key="7">
    <source>
        <dbReference type="ARBA" id="ARBA00022737"/>
    </source>
</evidence>
<dbReference type="GO" id="GO:0015074">
    <property type="term" value="P:DNA integration"/>
    <property type="evidence" value="ECO:0007669"/>
    <property type="project" value="UniProtKB-KW"/>
</dbReference>
<feature type="region of interest" description="Disordered" evidence="14">
    <location>
        <begin position="1311"/>
        <end position="1335"/>
    </location>
</feature>
<dbReference type="STRING" id="70415.A0A5S6QQS5"/>
<evidence type="ECO:0000313" key="18">
    <source>
        <dbReference type="WBParaSite" id="TMUE_2000009519.1"/>
    </source>
</evidence>
<keyword evidence="12" id="KW-0695">RNA-directed DNA polymerase</keyword>
<keyword evidence="3" id="KW-0645">Protease</keyword>
<dbReference type="Pfam" id="PF13855">
    <property type="entry name" value="LRR_8"/>
    <property type="match status" value="1"/>
</dbReference>
<keyword evidence="9" id="KW-0378">Hydrolase</keyword>
<dbReference type="SUPFAM" id="SSF56672">
    <property type="entry name" value="DNA/RNA polymerases"/>
    <property type="match status" value="1"/>
</dbReference>
<keyword evidence="13" id="KW-0511">Multifunctional enzyme</keyword>
<evidence type="ECO:0000256" key="12">
    <source>
        <dbReference type="ARBA" id="ARBA00022918"/>
    </source>
</evidence>
<dbReference type="InterPro" id="IPR041577">
    <property type="entry name" value="RT_RNaseH_2"/>
</dbReference>
<sequence>MHNSFALTKITSSTTKFYYTIASLTDAVAADVDDLLQPNGDAPYECLKQKLLERFTAPADEHFRSLLDASPIGDQRPSCVLREMRRMATGLVDPNCPFFRFLFLQRHMQMVLRAMPTTDVEELARVADGLVTTSGTVSSVVGADVLSQPTELQRLRQEVADLRSQLRAVTLTSPRQRSPYRTTCRSLTSTRREGRHDRQRSSPPTDPFCYLHRRFGCRARRCQSPCHFSGERNSRSLMAVEGMGGPANRHQLFFIRDKLSNLKFLVDTGSEVSALPIAHKNYGTQQVSVPKKQPGTWRACGDYRRLNNATKPDRYPIPNLNDFSSRLHGRRVFSKIDLIRAYQQILVHPDDVPKTAITTPFGLFEYLRMPFGLRNVAQTFQTFMDEVTRGLDFRFIYVDDILVAGKTKQEHDAHLNELFERFQKYGVKLNAEKCVFHKPSLEFLGFIVSAEGIRPLEEKVAIIQGFPQPSSMNELRCFLGCINFYRRFIPKAAVLLVPLESLVSSKSGNKAIQLPSAAIRAFDKVKGALAEAVLLSHPTENAPLSLIVDASDNAAGAVLQQKHEACDCQSSGCRRSTSECRQEVTMCPEVAVDGFYKCALAHFTYHVASGIYLLQLSLQLQLFTQTVALEIDEWLDEQVNLSALTTFTRLSSLSILTSKANCLAVPVDGRLPFLSSLSVTSAKIREVDFAALSNFAPSLHSVNLSSNRLTEANLSTVRHLQNLDLSFNKLVKIPVLPSSVKFLNMTYNQVSSLSRQDLAELTNLILLDISHNRLVRVAGDAFLRLSSLEKLLLRGNNLGPVPEEAFHSLGMLRMLDLSLNRISHFGSSLPRKCILESLDFSSNPLEKIPRLRCVTLRKLLVANTRLTYVQLDSFHELPSLKELDVSNCTYLQNFIGNVQEDVPSLEHLNVAWCALDSFSTDFFANSSVKTLQLDGNNWRCDCRLVWTLSLPKDVVLLGTNGADCFVGGSQQFINVSIEHCPKIGIAEPTGRVQRVRLGVPAYIKCGEYGYPAPTVLWEAFTFGEVAAFEPLCAWDADSKLVVRYNGEHHLTCIPGGALQLVALKLKDGVPLRCRARNLFGSASSVTLVRFDFSFWTRIKIYSIISAFATMLGLFLVNIAYIFIRRLVVWRISKMKRTGLVRRTLEAMERYRQRQLDALYEMYTCRMQQIVDNYHQQVDQLKKSYMQQSDRFRDYRTAQMESVTQHIDTLCGSYGQQATRIRDYGSRQMERLWESYQRQLNRLRTFTLQQRLRMMRQYRLRQKYFNKVLENFYSDTSKVRQEYRFIDPNSLRLPELSADELTAIPLVKVDEPKSRGSAATAGSSHEAEKKCEDNVA</sequence>
<evidence type="ECO:0000256" key="11">
    <source>
        <dbReference type="ARBA" id="ARBA00022908"/>
    </source>
</evidence>
<dbReference type="PANTHER" id="PTHR37984">
    <property type="entry name" value="PROTEIN CBG26694"/>
    <property type="match status" value="1"/>
</dbReference>
<dbReference type="GO" id="GO:0003964">
    <property type="term" value="F:RNA-directed DNA polymerase activity"/>
    <property type="evidence" value="ECO:0007669"/>
    <property type="project" value="UniProtKB-KW"/>
</dbReference>
<keyword evidence="2" id="KW-0433">Leucine-rich repeat</keyword>
<dbReference type="PANTHER" id="PTHR37984:SF5">
    <property type="entry name" value="PROTEIN NYNRIN-LIKE"/>
    <property type="match status" value="1"/>
</dbReference>
<keyword evidence="5" id="KW-0548">Nucleotidyltransferase</keyword>
<dbReference type="WBParaSite" id="TMUE_2000009519.1">
    <property type="protein sequence ID" value="TMUE_2000009519.1"/>
    <property type="gene ID" value="WBGene00294245"/>
</dbReference>
<keyword evidence="17" id="KW-1185">Reference proteome</keyword>
<feature type="region of interest" description="Disordered" evidence="14">
    <location>
        <begin position="171"/>
        <end position="205"/>
    </location>
</feature>
<evidence type="ECO:0000256" key="13">
    <source>
        <dbReference type="ARBA" id="ARBA00023268"/>
    </source>
</evidence>
<dbReference type="InterPro" id="IPR032675">
    <property type="entry name" value="LRR_dom_sf"/>
</dbReference>
<evidence type="ECO:0000313" key="17">
    <source>
        <dbReference type="Proteomes" id="UP000046395"/>
    </source>
</evidence>
<dbReference type="CDD" id="cd01647">
    <property type="entry name" value="RT_LTR"/>
    <property type="match status" value="1"/>
</dbReference>
<reference evidence="18" key="1">
    <citation type="submission" date="2019-12" db="UniProtKB">
        <authorList>
            <consortium name="WormBaseParasite"/>
        </authorList>
    </citation>
    <scope>IDENTIFICATION</scope>
</reference>
<evidence type="ECO:0000256" key="1">
    <source>
        <dbReference type="ARBA" id="ARBA00012493"/>
    </source>
</evidence>
<evidence type="ECO:0000259" key="16">
    <source>
        <dbReference type="PROSITE" id="PS50878"/>
    </source>
</evidence>
<evidence type="ECO:0000256" key="3">
    <source>
        <dbReference type="ARBA" id="ARBA00022670"/>
    </source>
</evidence>
<dbReference type="InterPro" id="IPR043502">
    <property type="entry name" value="DNA/RNA_pol_sf"/>
</dbReference>
<dbReference type="InterPro" id="IPR001969">
    <property type="entry name" value="Aspartic_peptidase_AS"/>
</dbReference>
<protein>
    <recommendedName>
        <fullName evidence="1">RNA-directed DNA polymerase</fullName>
        <ecNumber evidence="1">2.7.7.49</ecNumber>
    </recommendedName>
</protein>
<evidence type="ECO:0000256" key="6">
    <source>
        <dbReference type="ARBA" id="ARBA00022722"/>
    </source>
</evidence>
<dbReference type="Gene3D" id="3.30.70.270">
    <property type="match status" value="2"/>
</dbReference>
<feature type="domain" description="Reverse transcriptase" evidence="16">
    <location>
        <begin position="271"/>
        <end position="448"/>
    </location>
</feature>
<dbReference type="Pfam" id="PF17919">
    <property type="entry name" value="RT_RNaseH_2"/>
    <property type="match status" value="1"/>
</dbReference>
<keyword evidence="4" id="KW-0808">Transferase</keyword>
<evidence type="ECO:0000256" key="4">
    <source>
        <dbReference type="ARBA" id="ARBA00022679"/>
    </source>
</evidence>
<keyword evidence="11" id="KW-0229">DNA integration</keyword>
<dbReference type="SUPFAM" id="SSF52058">
    <property type="entry name" value="L domain-like"/>
    <property type="match status" value="1"/>
</dbReference>
<dbReference type="PROSITE" id="PS51450">
    <property type="entry name" value="LRR"/>
    <property type="match status" value="3"/>
</dbReference>
<keyword evidence="7" id="KW-0677">Repeat</keyword>
<dbReference type="GO" id="GO:0004519">
    <property type="term" value="F:endonuclease activity"/>
    <property type="evidence" value="ECO:0007669"/>
    <property type="project" value="UniProtKB-KW"/>
</dbReference>
<name>A0A5S6QQS5_TRIMR</name>
<dbReference type="FunFam" id="3.10.10.10:FF:000007">
    <property type="entry name" value="Retrovirus-related Pol polyprotein from transposon 17.6-like Protein"/>
    <property type="match status" value="1"/>
</dbReference>
<organism evidence="17 18">
    <name type="scientific">Trichuris muris</name>
    <name type="common">Mouse whipworm</name>
    <dbReference type="NCBI Taxonomy" id="70415"/>
    <lineage>
        <taxon>Eukaryota</taxon>
        <taxon>Metazoa</taxon>
        <taxon>Ecdysozoa</taxon>
        <taxon>Nematoda</taxon>
        <taxon>Enoplea</taxon>
        <taxon>Dorylaimia</taxon>
        <taxon>Trichinellida</taxon>
        <taxon>Trichuridae</taxon>
        <taxon>Trichuris</taxon>
    </lineage>
</organism>
<keyword evidence="8" id="KW-0255">Endonuclease</keyword>
<dbReference type="InterPro" id="IPR043128">
    <property type="entry name" value="Rev_trsase/Diguanyl_cyclase"/>
</dbReference>